<feature type="domain" description="LsmAD" evidence="2">
    <location>
        <begin position="213"/>
        <end position="284"/>
    </location>
</feature>
<evidence type="ECO:0000313" key="4">
    <source>
        <dbReference type="Proteomes" id="UP001604277"/>
    </source>
</evidence>
<dbReference type="InterPro" id="IPR025852">
    <property type="entry name" value="SM_dom_ATX"/>
</dbReference>
<dbReference type="PANTHER" id="PTHR12854:SF7">
    <property type="entry name" value="ATAXIN-2 HOMOLOG"/>
    <property type="match status" value="1"/>
</dbReference>
<dbReference type="Proteomes" id="UP001604277">
    <property type="component" value="Unassembled WGS sequence"/>
</dbReference>
<feature type="compositionally biased region" description="Basic and acidic residues" evidence="1">
    <location>
        <begin position="16"/>
        <end position="25"/>
    </location>
</feature>
<feature type="compositionally biased region" description="Polar residues" evidence="1">
    <location>
        <begin position="466"/>
        <end position="478"/>
    </location>
</feature>
<sequence length="631" mass="69048">MQPVVQPRSSNGYGRRKSERDVATKFDSKFQAGKTNSSRFTIAGKGGGFESSSRDRLIYLTTCLIGHQVEVQVSDGSVFSGICHATNADKDFGIILKMAHLIKDGSRGQNNIFDSVNKTPSRTLIISAKELVQVIAKGVPVTRDGLTTELQHDEQQELMTDSCISQSRHVELGRELEPWVPDSDDPGCPDLENTFDGPWNRGWDQFEANETLFGVKSTFNEELYTTKLDRGPRMRELEREAKRLAREIESEDTHDLHLAEERGIQLSGNLEIDEETRFSSVYRGIDDSGYDEIEDILLDSRNDETFGDVSGSVTGKPFTDLGTGKINCDVQMSSRTSLMDEVQSSQTSTSRELCYSGLEDNARLLSTELLSKNSSAIDASRLQDDQSTERTDSICSKENILKPTLPDQTEASKAEDMQSSLRHKKESSDKGGLSPNATAYDPSRAPSKGQEKASSPNELKQGAVPSKTQGTVTSHARPSSSASSTSDRGGATSTAGRGLSPSSSVCSLSSEKSTLNPYAKEFKLNPNAKSFIPSQTPLRPASPAAADGSFYYPANVAAVPQMHGMPVGIGIGPSFTAQQPIMFNPQATQMPQPYFHPNGPQYGQQMIIGQPRQVLYMPTYPPEMQYKGRDF</sequence>
<protein>
    <submittedName>
        <fullName evidence="3">Polyadenylate-binding protein-interacting protein 4</fullName>
    </submittedName>
</protein>
<comment type="caution">
    <text evidence="3">The sequence shown here is derived from an EMBL/GenBank/DDBJ whole genome shotgun (WGS) entry which is preliminary data.</text>
</comment>
<proteinExistence type="predicted"/>
<organism evidence="3 4">
    <name type="scientific">Forsythia ovata</name>
    <dbReference type="NCBI Taxonomy" id="205694"/>
    <lineage>
        <taxon>Eukaryota</taxon>
        <taxon>Viridiplantae</taxon>
        <taxon>Streptophyta</taxon>
        <taxon>Embryophyta</taxon>
        <taxon>Tracheophyta</taxon>
        <taxon>Spermatophyta</taxon>
        <taxon>Magnoliopsida</taxon>
        <taxon>eudicotyledons</taxon>
        <taxon>Gunneridae</taxon>
        <taxon>Pentapetalae</taxon>
        <taxon>asterids</taxon>
        <taxon>lamiids</taxon>
        <taxon>Lamiales</taxon>
        <taxon>Oleaceae</taxon>
        <taxon>Forsythieae</taxon>
        <taxon>Forsythia</taxon>
    </lineage>
</organism>
<reference evidence="4" key="1">
    <citation type="submission" date="2024-07" db="EMBL/GenBank/DDBJ databases">
        <title>Two chromosome-level genome assemblies of Korean endemic species Abeliophyllum distichum and Forsythia ovata (Oleaceae).</title>
        <authorList>
            <person name="Jang H."/>
        </authorList>
    </citation>
    <scope>NUCLEOTIDE SEQUENCE [LARGE SCALE GENOMIC DNA]</scope>
</reference>
<feature type="compositionally biased region" description="Basic and acidic residues" evidence="1">
    <location>
        <begin position="381"/>
        <end position="392"/>
    </location>
</feature>
<keyword evidence="4" id="KW-1185">Reference proteome</keyword>
<gene>
    <name evidence="3" type="ORF">Fot_30407</name>
</gene>
<dbReference type="InterPro" id="IPR045117">
    <property type="entry name" value="ATXN2-like"/>
</dbReference>
<dbReference type="Pfam" id="PF06741">
    <property type="entry name" value="LsmAD"/>
    <property type="match status" value="1"/>
</dbReference>
<dbReference type="GO" id="GO:0005737">
    <property type="term" value="C:cytoplasm"/>
    <property type="evidence" value="ECO:0007669"/>
    <property type="project" value="UniProtKB-ARBA"/>
</dbReference>
<evidence type="ECO:0000256" key="1">
    <source>
        <dbReference type="SAM" id="MobiDB-lite"/>
    </source>
</evidence>
<dbReference type="SMART" id="SM01272">
    <property type="entry name" value="LsmAD"/>
    <property type="match status" value="1"/>
</dbReference>
<feature type="region of interest" description="Disordered" evidence="1">
    <location>
        <begin position="378"/>
        <end position="511"/>
    </location>
</feature>
<dbReference type="EMBL" id="JBFOLJ010000008">
    <property type="protein sequence ID" value="KAL2516436.1"/>
    <property type="molecule type" value="Genomic_DNA"/>
</dbReference>
<dbReference type="Pfam" id="PF14438">
    <property type="entry name" value="SM-ATX"/>
    <property type="match status" value="1"/>
</dbReference>
<dbReference type="AlphaFoldDB" id="A0ABD1TUM6"/>
<name>A0ABD1TUM6_9LAMI</name>
<feature type="compositionally biased region" description="Low complexity" evidence="1">
    <location>
        <begin position="479"/>
        <end position="511"/>
    </location>
</feature>
<accession>A0ABD1TUM6</accession>
<dbReference type="PANTHER" id="PTHR12854">
    <property type="entry name" value="ATAXIN 2-RELATED"/>
    <property type="match status" value="1"/>
</dbReference>
<evidence type="ECO:0000259" key="2">
    <source>
        <dbReference type="SMART" id="SM01272"/>
    </source>
</evidence>
<dbReference type="InterPro" id="IPR009604">
    <property type="entry name" value="LsmAD_domain"/>
</dbReference>
<feature type="region of interest" description="Disordered" evidence="1">
    <location>
        <begin position="1"/>
        <end position="25"/>
    </location>
</feature>
<evidence type="ECO:0000313" key="3">
    <source>
        <dbReference type="EMBL" id="KAL2516436.1"/>
    </source>
</evidence>